<organism evidence="2 3">
    <name type="scientific">Candidatus Marsarchaeota G2 archaeon ECH_B_SAG-M15</name>
    <dbReference type="NCBI Taxonomy" id="1978162"/>
    <lineage>
        <taxon>Archaea</taxon>
        <taxon>Candidatus Marsarchaeota</taxon>
        <taxon>Candidatus Marsarchaeota group 2</taxon>
    </lineage>
</organism>
<evidence type="ECO:0000313" key="3">
    <source>
        <dbReference type="Proteomes" id="UP000240490"/>
    </source>
</evidence>
<keyword evidence="1" id="KW-0812">Transmembrane</keyword>
<sequence>MVLNGFAVSSVEEALRMLEAELKRRPRYVFRVASRLAADAISAHRPDLLVKIDSLRMQAFTATHTRLPDTLENPLVTLCLTVVGFAFTYLGGAHSYGGVYKVALLLIGIIITLLSSHPFGHSLAGRLGGIGFNGVYFGGRLRVEPTLLLNLESYYRAGVRVRFWFHLAGPLATFFSSVVLSVLVILAYYPVLVKLLVALIPVLILVTEVVNSRVRGDISRAIHALKQGVLC</sequence>
<keyword evidence="1" id="KW-0472">Membrane</keyword>
<proteinExistence type="predicted"/>
<name>A0A2R6AVM7_9ARCH</name>
<dbReference type="EMBL" id="NEXJ01000082">
    <property type="protein sequence ID" value="PSN90445.1"/>
    <property type="molecule type" value="Genomic_DNA"/>
</dbReference>
<reference evidence="2 3" key="1">
    <citation type="submission" date="2017-04" db="EMBL/GenBank/DDBJ databases">
        <title>Novel microbial lineages endemic to geothermal iron-oxide mats fill important gaps in the evolutionary history of Archaea.</title>
        <authorList>
            <person name="Jay Z.J."/>
            <person name="Beam J.P."/>
            <person name="Dlakic M."/>
            <person name="Rusch D.B."/>
            <person name="Kozubal M.A."/>
            <person name="Inskeep W.P."/>
        </authorList>
    </citation>
    <scope>NUCLEOTIDE SEQUENCE [LARGE SCALE GENOMIC DNA]</scope>
    <source>
        <strain evidence="2">ECH_B_SAG-M15</strain>
    </source>
</reference>
<gene>
    <name evidence="2" type="ORF">B9Q08_04675</name>
</gene>
<feature type="transmembrane region" description="Helical" evidence="1">
    <location>
        <begin position="163"/>
        <end position="185"/>
    </location>
</feature>
<dbReference type="Proteomes" id="UP000240490">
    <property type="component" value="Unassembled WGS sequence"/>
</dbReference>
<feature type="transmembrane region" description="Helical" evidence="1">
    <location>
        <begin position="75"/>
        <end position="92"/>
    </location>
</feature>
<comment type="caution">
    <text evidence="2">The sequence shown here is derived from an EMBL/GenBank/DDBJ whole genome shotgun (WGS) entry which is preliminary data.</text>
</comment>
<feature type="transmembrane region" description="Helical" evidence="1">
    <location>
        <begin position="191"/>
        <end position="210"/>
    </location>
</feature>
<keyword evidence="1" id="KW-1133">Transmembrane helix</keyword>
<evidence type="ECO:0000256" key="1">
    <source>
        <dbReference type="SAM" id="Phobius"/>
    </source>
</evidence>
<feature type="transmembrane region" description="Helical" evidence="1">
    <location>
        <begin position="98"/>
        <end position="116"/>
    </location>
</feature>
<protein>
    <submittedName>
        <fullName evidence="2">Uncharacterized protein</fullName>
    </submittedName>
</protein>
<accession>A0A2R6AVM7</accession>
<evidence type="ECO:0000313" key="2">
    <source>
        <dbReference type="EMBL" id="PSN90445.1"/>
    </source>
</evidence>
<dbReference type="AlphaFoldDB" id="A0A2R6AVM7"/>